<dbReference type="InterPro" id="IPR001509">
    <property type="entry name" value="Epimerase_deHydtase"/>
</dbReference>
<dbReference type="RefSeq" id="WP_123212869.1">
    <property type="nucleotide sequence ID" value="NZ_RJVO01000009.1"/>
</dbReference>
<feature type="domain" description="NAD-dependent epimerase/dehydratase" evidence="3">
    <location>
        <begin position="18"/>
        <end position="238"/>
    </location>
</feature>
<organism evidence="4 5">
    <name type="scientific">Stagnimonas aquatica</name>
    <dbReference type="NCBI Taxonomy" id="2689987"/>
    <lineage>
        <taxon>Bacteria</taxon>
        <taxon>Pseudomonadati</taxon>
        <taxon>Pseudomonadota</taxon>
        <taxon>Gammaproteobacteria</taxon>
        <taxon>Nevskiales</taxon>
        <taxon>Nevskiaceae</taxon>
        <taxon>Stagnimonas</taxon>
    </lineage>
</organism>
<dbReference type="PANTHER" id="PTHR43000">
    <property type="entry name" value="DTDP-D-GLUCOSE 4,6-DEHYDRATASE-RELATED"/>
    <property type="match status" value="1"/>
</dbReference>
<name>A0A3N0V1P6_9GAMM</name>
<evidence type="ECO:0000256" key="1">
    <source>
        <dbReference type="ARBA" id="ARBA00005125"/>
    </source>
</evidence>
<dbReference type="EMBL" id="RJVO01000009">
    <property type="protein sequence ID" value="ROH86474.1"/>
    <property type="molecule type" value="Genomic_DNA"/>
</dbReference>
<comment type="pathway">
    <text evidence="1">Bacterial outer membrane biogenesis; LPS O-antigen biosynthesis.</text>
</comment>
<comment type="similarity">
    <text evidence="2">Belongs to the NAD(P)-dependent epimerase/dehydratase family.</text>
</comment>
<sequence length="326" mass="36642">MAVEKKAAASGAANKKTVLVTGAAGALAKRVIARLHGRYNVVAVDFRRKVETDAGIPSYKVEMEKRGFEDIFLNHKIDAVLHIGRIFAHESSRDRRYNANVLGAKKLFELCKKYGVGQVLIHSTYYVYGASAYNPALLDESHPLKASEVTMDLVDSVELESLANIYLWKHPELHITILRPCNVLGPGVRNSMSLLLSHTFTPVLLGFSPMMQFLHVDDMADALVLAFEQNKPGIYNVAPDDYIPYQRAVEECGCKKLPIPGIPPVVPRFMSSLLNWGAFFPPYLINYFKYPVILDGRLFNETFGWKPKRNLNDIFTYYRKTKLSAA</sequence>
<accession>A0A3N0V1P6</accession>
<dbReference type="Pfam" id="PF01370">
    <property type="entry name" value="Epimerase"/>
    <property type="match status" value="1"/>
</dbReference>
<dbReference type="SUPFAM" id="SSF51735">
    <property type="entry name" value="NAD(P)-binding Rossmann-fold domains"/>
    <property type="match status" value="1"/>
</dbReference>
<dbReference type="InParanoid" id="A0A3N0V1P6"/>
<evidence type="ECO:0000313" key="4">
    <source>
        <dbReference type="EMBL" id="ROH86474.1"/>
    </source>
</evidence>
<comment type="caution">
    <text evidence="4">The sequence shown here is derived from an EMBL/GenBank/DDBJ whole genome shotgun (WGS) entry which is preliminary data.</text>
</comment>
<dbReference type="Proteomes" id="UP000282106">
    <property type="component" value="Unassembled WGS sequence"/>
</dbReference>
<dbReference type="Gene3D" id="3.40.50.720">
    <property type="entry name" value="NAD(P)-binding Rossmann-like Domain"/>
    <property type="match status" value="1"/>
</dbReference>
<proteinExistence type="inferred from homology"/>
<dbReference type="AlphaFoldDB" id="A0A3N0V1P6"/>
<gene>
    <name evidence="4" type="ORF">ED208_15675</name>
</gene>
<evidence type="ECO:0000259" key="3">
    <source>
        <dbReference type="Pfam" id="PF01370"/>
    </source>
</evidence>
<protein>
    <submittedName>
        <fullName evidence="4">NAD-dependent epimerase/dehydratase family protein</fullName>
    </submittedName>
</protein>
<evidence type="ECO:0000256" key="2">
    <source>
        <dbReference type="ARBA" id="ARBA00007637"/>
    </source>
</evidence>
<reference evidence="4 5" key="1">
    <citation type="submission" date="2018-10" db="EMBL/GenBank/DDBJ databases">
        <authorList>
            <person name="Chen W.-M."/>
        </authorList>
    </citation>
    <scope>NUCLEOTIDE SEQUENCE [LARGE SCALE GENOMIC DNA]</scope>
    <source>
        <strain evidence="4 5">THS-13</strain>
    </source>
</reference>
<dbReference type="InterPro" id="IPR036291">
    <property type="entry name" value="NAD(P)-bd_dom_sf"/>
</dbReference>
<evidence type="ECO:0000313" key="5">
    <source>
        <dbReference type="Proteomes" id="UP000282106"/>
    </source>
</evidence>
<keyword evidence="5" id="KW-1185">Reference proteome</keyword>